<dbReference type="Proteomes" id="UP001302274">
    <property type="component" value="Unassembled WGS sequence"/>
</dbReference>
<dbReference type="PANTHER" id="PTHR43840:SF15">
    <property type="entry name" value="MITOCHONDRIAL METAL TRANSPORTER 1-RELATED"/>
    <property type="match status" value="1"/>
</dbReference>
<feature type="transmembrane region" description="Helical" evidence="7">
    <location>
        <begin position="190"/>
        <end position="208"/>
    </location>
</feature>
<evidence type="ECO:0000256" key="2">
    <source>
        <dbReference type="ARBA" id="ARBA00008114"/>
    </source>
</evidence>
<dbReference type="Gene3D" id="1.20.1510.10">
    <property type="entry name" value="Cation efflux protein transmembrane domain"/>
    <property type="match status" value="1"/>
</dbReference>
<evidence type="ECO:0000256" key="4">
    <source>
        <dbReference type="ARBA" id="ARBA00022692"/>
    </source>
</evidence>
<feature type="transmembrane region" description="Helical" evidence="7">
    <location>
        <begin position="166"/>
        <end position="184"/>
    </location>
</feature>
<dbReference type="EMBL" id="JAYGJQ010000001">
    <property type="protein sequence ID" value="MEA9355847.1"/>
    <property type="molecule type" value="Genomic_DNA"/>
</dbReference>
<evidence type="ECO:0000313" key="10">
    <source>
        <dbReference type="EMBL" id="MEA9355847.1"/>
    </source>
</evidence>
<keyword evidence="11" id="KW-1185">Reference proteome</keyword>
<keyword evidence="3" id="KW-0813">Transport</keyword>
<proteinExistence type="inferred from homology"/>
<keyword evidence="6 7" id="KW-0472">Membrane</keyword>
<dbReference type="InterPro" id="IPR027470">
    <property type="entry name" value="Cation_efflux_CTD"/>
</dbReference>
<evidence type="ECO:0000259" key="8">
    <source>
        <dbReference type="Pfam" id="PF01545"/>
    </source>
</evidence>
<dbReference type="Gene3D" id="3.30.70.1350">
    <property type="entry name" value="Cation efflux protein, cytoplasmic domain"/>
    <property type="match status" value="1"/>
</dbReference>
<organism evidence="10 11">
    <name type="scientific">Bacteriovorax antarcticus</name>
    <dbReference type="NCBI Taxonomy" id="3088717"/>
    <lineage>
        <taxon>Bacteria</taxon>
        <taxon>Pseudomonadati</taxon>
        <taxon>Bdellovibrionota</taxon>
        <taxon>Bacteriovoracia</taxon>
        <taxon>Bacteriovoracales</taxon>
        <taxon>Bacteriovoracaceae</taxon>
        <taxon>Bacteriovorax</taxon>
    </lineage>
</organism>
<accession>A0ABU5VTB6</accession>
<dbReference type="RefSeq" id="WP_323575477.1">
    <property type="nucleotide sequence ID" value="NZ_JAYGJQ010000001.1"/>
</dbReference>
<dbReference type="NCBIfam" id="TIGR01297">
    <property type="entry name" value="CDF"/>
    <property type="match status" value="1"/>
</dbReference>
<dbReference type="SUPFAM" id="SSF161111">
    <property type="entry name" value="Cation efflux protein transmembrane domain-like"/>
    <property type="match status" value="1"/>
</dbReference>
<comment type="caution">
    <text evidence="10">The sequence shown here is derived from an EMBL/GenBank/DDBJ whole genome shotgun (WGS) entry which is preliminary data.</text>
</comment>
<feature type="transmembrane region" description="Helical" evidence="7">
    <location>
        <begin position="93"/>
        <end position="114"/>
    </location>
</feature>
<dbReference type="InterPro" id="IPR002524">
    <property type="entry name" value="Cation_efflux"/>
</dbReference>
<dbReference type="Pfam" id="PF16916">
    <property type="entry name" value="ZT_dimer"/>
    <property type="match status" value="1"/>
</dbReference>
<dbReference type="InterPro" id="IPR036837">
    <property type="entry name" value="Cation_efflux_CTD_sf"/>
</dbReference>
<comment type="similarity">
    <text evidence="2">Belongs to the cation diffusion facilitator (CDF) transporter (TC 2.A.4) family.</text>
</comment>
<feature type="domain" description="Cation efflux protein cytoplasmic" evidence="9">
    <location>
        <begin position="218"/>
        <end position="298"/>
    </location>
</feature>
<dbReference type="PANTHER" id="PTHR43840">
    <property type="entry name" value="MITOCHONDRIAL METAL TRANSPORTER 1-RELATED"/>
    <property type="match status" value="1"/>
</dbReference>
<evidence type="ECO:0000256" key="3">
    <source>
        <dbReference type="ARBA" id="ARBA00022448"/>
    </source>
</evidence>
<feature type="domain" description="Cation efflux protein transmembrane" evidence="8">
    <location>
        <begin position="23"/>
        <end position="215"/>
    </location>
</feature>
<dbReference type="InterPro" id="IPR050291">
    <property type="entry name" value="CDF_Transporter"/>
</dbReference>
<feature type="transmembrane region" description="Helical" evidence="7">
    <location>
        <begin position="18"/>
        <end position="39"/>
    </location>
</feature>
<reference evidence="10 11" key="1">
    <citation type="submission" date="2023-11" db="EMBL/GenBank/DDBJ databases">
        <title>A Novel Polar Bacteriovorax (B. antarcticus) Isolated from the Biocrust in Antarctica.</title>
        <authorList>
            <person name="Mun W."/>
            <person name="Choi S.Y."/>
            <person name="Mitchell R.J."/>
        </authorList>
    </citation>
    <scope>NUCLEOTIDE SEQUENCE [LARGE SCALE GENOMIC DNA]</scope>
    <source>
        <strain evidence="10 11">PP10</strain>
    </source>
</reference>
<keyword evidence="5 7" id="KW-1133">Transmembrane helix</keyword>
<dbReference type="Pfam" id="PF01545">
    <property type="entry name" value="Cation_efflux"/>
    <property type="match status" value="1"/>
</dbReference>
<name>A0ABU5VTB6_9BACT</name>
<evidence type="ECO:0000256" key="6">
    <source>
        <dbReference type="ARBA" id="ARBA00023136"/>
    </source>
</evidence>
<gene>
    <name evidence="10" type="ORF">SHI21_06535</name>
</gene>
<protein>
    <submittedName>
        <fullName evidence="10">Cation diffusion facilitator family transporter</fullName>
    </submittedName>
</protein>
<comment type="subcellular location">
    <subcellularLocation>
        <location evidence="1">Membrane</location>
        <topology evidence="1">Multi-pass membrane protein</topology>
    </subcellularLocation>
</comment>
<evidence type="ECO:0000259" key="9">
    <source>
        <dbReference type="Pfam" id="PF16916"/>
    </source>
</evidence>
<evidence type="ECO:0000256" key="5">
    <source>
        <dbReference type="ARBA" id="ARBA00022989"/>
    </source>
</evidence>
<evidence type="ECO:0000256" key="1">
    <source>
        <dbReference type="ARBA" id="ARBA00004141"/>
    </source>
</evidence>
<dbReference type="SUPFAM" id="SSF160240">
    <property type="entry name" value="Cation efflux protein cytoplasmic domain-like"/>
    <property type="match status" value="1"/>
</dbReference>
<sequence length="337" mass="37816">MEVSKSHPHNSRGDKEKIWIPVISLIVGIVLLFFKFYAYKITNSQSIYSDALESIVNIVAGIITLIVIVVAAKPADDDHPYGHGKVESMAASFEGGAILFAGLLIILKAVEVYYRGEIVTELDMGLLITVGTGVANGLMGYIILIRGKKLHSEALRSSGTHLMTDMMTSIGVVISLVLVKFTGYMWIDPVIAIIFGFMLCISGAKILIRSGYVLMDGLDKETLQVVAKLFEKNYRPGVIDIHYTRVIRSGSFHHIDCHMVIPEFWTVSEAHYFSDNFDMSFLKDYPVEAELRIHLDPCRRVYCENCEVKDCPIRKKDFIKRISLDNMEEVTSPIESR</sequence>
<evidence type="ECO:0000313" key="11">
    <source>
        <dbReference type="Proteomes" id="UP001302274"/>
    </source>
</evidence>
<dbReference type="InterPro" id="IPR027469">
    <property type="entry name" value="Cation_efflux_TMD_sf"/>
</dbReference>
<feature type="transmembrane region" description="Helical" evidence="7">
    <location>
        <begin position="126"/>
        <end position="145"/>
    </location>
</feature>
<evidence type="ECO:0000256" key="7">
    <source>
        <dbReference type="SAM" id="Phobius"/>
    </source>
</evidence>
<dbReference type="InterPro" id="IPR058533">
    <property type="entry name" value="Cation_efflux_TM"/>
</dbReference>
<keyword evidence="4 7" id="KW-0812">Transmembrane</keyword>
<feature type="transmembrane region" description="Helical" evidence="7">
    <location>
        <begin position="51"/>
        <end position="72"/>
    </location>
</feature>